<evidence type="ECO:0000259" key="1">
    <source>
        <dbReference type="Pfam" id="PF04606"/>
    </source>
</evidence>
<organism evidence="2 3">
    <name type="scientific">Comamonas odontotermitis</name>
    <dbReference type="NCBI Taxonomy" id="379895"/>
    <lineage>
        <taxon>Bacteria</taxon>
        <taxon>Pseudomonadati</taxon>
        <taxon>Pseudomonadota</taxon>
        <taxon>Betaproteobacteria</taxon>
        <taxon>Burkholderiales</taxon>
        <taxon>Comamonadaceae</taxon>
        <taxon>Comamonas</taxon>
    </lineage>
</organism>
<proteinExistence type="predicted"/>
<evidence type="ECO:0000313" key="3">
    <source>
        <dbReference type="Proteomes" id="UP000562492"/>
    </source>
</evidence>
<keyword evidence="3" id="KW-1185">Reference proteome</keyword>
<gene>
    <name evidence="2" type="ORF">HNP33_003487</name>
</gene>
<name>A0ABR6RJL8_9BURK</name>
<dbReference type="EMBL" id="JACHKZ010000028">
    <property type="protein sequence ID" value="MBB6579375.1"/>
    <property type="molecule type" value="Genomic_DNA"/>
</dbReference>
<protein>
    <recommendedName>
        <fullName evidence="1">Zinc finger Ogr/Delta-type domain-containing protein</fullName>
    </recommendedName>
</protein>
<dbReference type="InterPro" id="IPR007684">
    <property type="entry name" value="Znf_Ogr/Delta"/>
</dbReference>
<comment type="caution">
    <text evidence="2">The sequence shown here is derived from an EMBL/GenBank/DDBJ whole genome shotgun (WGS) entry which is preliminary data.</text>
</comment>
<sequence>MTAQENRASRFFIRCPHCEAQAKVRTSKQETRTMRSLICRCTNVLCNFTFVASFEAIQTISPSAMPHAEVDLPSSDYAIALLRKEALATYKKPVRKEADTQKNSIKPIAAMQSQASSQAHLPQWHSLIHYTVTPKQERT</sequence>
<evidence type="ECO:0000313" key="2">
    <source>
        <dbReference type="EMBL" id="MBB6579375.1"/>
    </source>
</evidence>
<dbReference type="RefSeq" id="WP_221452112.1">
    <property type="nucleotide sequence ID" value="NZ_JACHKZ010000028.1"/>
</dbReference>
<dbReference type="Proteomes" id="UP000562492">
    <property type="component" value="Unassembled WGS sequence"/>
</dbReference>
<feature type="domain" description="Zinc finger Ogr/Delta-type" evidence="1">
    <location>
        <begin position="14"/>
        <end position="56"/>
    </location>
</feature>
<reference evidence="2 3" key="1">
    <citation type="submission" date="2020-08" db="EMBL/GenBank/DDBJ databases">
        <title>Functional genomics of gut bacteria from endangered species of beetles.</title>
        <authorList>
            <person name="Carlos-Shanley C."/>
        </authorList>
    </citation>
    <scope>NUCLEOTIDE SEQUENCE [LARGE SCALE GENOMIC DNA]</scope>
    <source>
        <strain evidence="2 3">S00124</strain>
    </source>
</reference>
<dbReference type="Pfam" id="PF04606">
    <property type="entry name" value="Ogr_Delta"/>
    <property type="match status" value="1"/>
</dbReference>
<accession>A0ABR6RJL8</accession>